<reference evidence="2" key="1">
    <citation type="submission" date="2019-08" db="EMBL/GenBank/DDBJ databases">
        <title>Genomic characterization of a novel candidate phylum (ARYD3) from a high temperature, high salinity tertiary oil reservoir in north central Oklahoma, USA.</title>
        <authorList>
            <person name="Youssef N.H."/>
            <person name="Yadav A."/>
            <person name="Elshahed M.S."/>
        </authorList>
    </citation>
    <scope>NUCLEOTIDE SEQUENCE [LARGE SCALE GENOMIC DNA]</scope>
    <source>
        <strain evidence="2">ARYD3</strain>
    </source>
</reference>
<gene>
    <name evidence="2" type="ORF">FXF47_08165</name>
</gene>
<dbReference type="PROSITE" id="PS51257">
    <property type="entry name" value="PROKAR_LIPOPROTEIN"/>
    <property type="match status" value="1"/>
</dbReference>
<dbReference type="InterPro" id="IPR019734">
    <property type="entry name" value="TPR_rpt"/>
</dbReference>
<protein>
    <submittedName>
        <fullName evidence="2">Tetratricopeptide repeat protein</fullName>
    </submittedName>
</protein>
<dbReference type="PROSITE" id="PS50005">
    <property type="entry name" value="TPR"/>
    <property type="match status" value="1"/>
</dbReference>
<dbReference type="Pfam" id="PF13174">
    <property type="entry name" value="TPR_6"/>
    <property type="match status" value="1"/>
</dbReference>
<dbReference type="InterPro" id="IPR011990">
    <property type="entry name" value="TPR-like_helical_dom_sf"/>
</dbReference>
<dbReference type="SUPFAM" id="SSF48452">
    <property type="entry name" value="TPR-like"/>
    <property type="match status" value="1"/>
</dbReference>
<dbReference type="Gene3D" id="1.25.40.10">
    <property type="entry name" value="Tetratricopeptide repeat domain"/>
    <property type="match status" value="2"/>
</dbReference>
<comment type="caution">
    <text evidence="2">The sequence shown here is derived from an EMBL/GenBank/DDBJ whole genome shotgun (WGS) entry which is preliminary data.</text>
</comment>
<evidence type="ECO:0000256" key="1">
    <source>
        <dbReference type="PROSITE-ProRule" id="PRU00339"/>
    </source>
</evidence>
<evidence type="ECO:0000313" key="3">
    <source>
        <dbReference type="Proteomes" id="UP000324143"/>
    </source>
</evidence>
<dbReference type="SMART" id="SM00028">
    <property type="entry name" value="TPR"/>
    <property type="match status" value="4"/>
</dbReference>
<dbReference type="AlphaFoldDB" id="A0A5D0MA49"/>
<sequence length="727" mass="87265">MKKLYFIFISLILLLIITSCGYFNLFYNAKKYYREGNYERSKQKCNKIISDEDLSHLHDDSYFILGNIYYDMGDNKKAYFYYEKIIKNYPDSKHYLNSLTNIMQILVNNKKYQRAYNFYNNTLEGKPNKRLKYLYAETLIKLNYNAEFEKYIQSNADKKDDFPVLWSYYYYENKNFTNLFSTIELIKSNKVKSKFIQTLFIKDFYYKIFKKYYKNSNKYKFLKNILYPEVEISQIDKYYDKISSLNFELRNGLYSVLLSHALEKEQFKEAKQLGSLLVSSQKSKARKKERNFEYSAEIKSSFQTYKDLPDNWSLLLHDSTDPYLIEQISSSDWRLYALEDEIWQEKSMNNPPATFPSNYVVVWDKINKRWIFLEFDSSQIYALNKDNFRWETLKLENGVLDNIAKENVFIENNFIYLFYKLSKIYRIEIESNDILTLEQLDIKGIVPDLKEYTFLFNKKDNLFMALGGKENDIRNYNGYILNYIKDPPKWENVYLESDLNFYENTIKYLEAGSRQILISWPNNNTKNINGLYLFDYSRQDNFLKINKCINIPKTVDDFFEYAHLFTRYQNVYFYYRDPNISYNNLKILKTNFQINSSTVKEEKNEDEELLSLTDALINDISNDNIKKIVSGINKILEEDALSEKKKAEIYLSYFNMPEKAYNYYKKALDENPKNPKLLYALGYLNMKYLKNYSGAESYFREFLDYASEENPHIEEVQKYINQLPNQK</sequence>
<feature type="repeat" description="TPR" evidence="1">
    <location>
        <begin position="59"/>
        <end position="92"/>
    </location>
</feature>
<organism evidence="2 3">
    <name type="scientific">Candidatus Mcinerneyibacterium aminivorans</name>
    <dbReference type="NCBI Taxonomy" id="2703815"/>
    <lineage>
        <taxon>Bacteria</taxon>
        <taxon>Candidatus Macinerneyibacteriota</taxon>
        <taxon>Candidatus Mcinerneyibacteria</taxon>
        <taxon>Candidatus Mcinerneyibacteriales</taxon>
        <taxon>Candidatus Mcinerneyibacteriaceae</taxon>
        <taxon>Candidatus Mcinerneyibacterium</taxon>
    </lineage>
</organism>
<proteinExistence type="predicted"/>
<evidence type="ECO:0000313" key="2">
    <source>
        <dbReference type="EMBL" id="TYB30644.1"/>
    </source>
</evidence>
<dbReference type="EMBL" id="VSIX01000092">
    <property type="protein sequence ID" value="TYB30644.1"/>
    <property type="molecule type" value="Genomic_DNA"/>
</dbReference>
<dbReference type="Proteomes" id="UP000324143">
    <property type="component" value="Unassembled WGS sequence"/>
</dbReference>
<keyword evidence="3" id="KW-1185">Reference proteome</keyword>
<name>A0A5D0MA49_9BACT</name>
<accession>A0A5D0MA49</accession>
<keyword evidence="1" id="KW-0802">TPR repeat</keyword>